<gene>
    <name evidence="1" type="ORF">SAMN05518846_101496</name>
</gene>
<dbReference type="Proteomes" id="UP000198915">
    <property type="component" value="Unassembled WGS sequence"/>
</dbReference>
<accession>A0A1I3M254</accession>
<evidence type="ECO:0000313" key="1">
    <source>
        <dbReference type="EMBL" id="SFI91007.1"/>
    </source>
</evidence>
<keyword evidence="2" id="KW-1185">Reference proteome</keyword>
<dbReference type="AlphaFoldDB" id="A0A1I3M254"/>
<name>A0A1I3M254_9BACL</name>
<proteinExistence type="predicted"/>
<dbReference type="STRING" id="1884381.SAMN05518846_101496"/>
<evidence type="ECO:0000313" key="2">
    <source>
        <dbReference type="Proteomes" id="UP000198915"/>
    </source>
</evidence>
<protein>
    <submittedName>
        <fullName evidence="1">Uncharacterized protein</fullName>
    </submittedName>
</protein>
<dbReference type="EMBL" id="FORT01000001">
    <property type="protein sequence ID" value="SFI91007.1"/>
    <property type="molecule type" value="Genomic_DNA"/>
</dbReference>
<organism evidence="1 2">
    <name type="scientific">Brevibacillus centrosporus</name>
    <dbReference type="NCBI Taxonomy" id="54910"/>
    <lineage>
        <taxon>Bacteria</taxon>
        <taxon>Bacillati</taxon>
        <taxon>Bacillota</taxon>
        <taxon>Bacilli</taxon>
        <taxon>Bacillales</taxon>
        <taxon>Paenibacillaceae</taxon>
        <taxon>Brevibacillus</taxon>
    </lineage>
</organism>
<sequence>MFVWKGKFVSFEGQQWIINEILGNDVTLIRYVERMPLERQVSLPQLDGGGSWARRGMVG</sequence>
<reference evidence="2" key="1">
    <citation type="submission" date="2016-10" db="EMBL/GenBank/DDBJ databases">
        <authorList>
            <person name="Varghese N."/>
            <person name="Submissions S."/>
        </authorList>
    </citation>
    <scope>NUCLEOTIDE SEQUENCE [LARGE SCALE GENOMIC DNA]</scope>
    <source>
        <strain evidence="2">OK042</strain>
    </source>
</reference>
<dbReference type="RefSeq" id="WP_092266361.1">
    <property type="nucleotide sequence ID" value="NZ_FORT01000001.1"/>
</dbReference>